<feature type="compositionally biased region" description="Polar residues" evidence="1">
    <location>
        <begin position="40"/>
        <end position="49"/>
    </location>
</feature>
<gene>
    <name evidence="2" type="ORF">TGDOM2_309920</name>
</gene>
<feature type="region of interest" description="Disordered" evidence="1">
    <location>
        <begin position="1"/>
        <end position="52"/>
    </location>
</feature>
<evidence type="ECO:0000313" key="2">
    <source>
        <dbReference type="EMBL" id="KFG44644.1"/>
    </source>
</evidence>
<feature type="compositionally biased region" description="Basic and acidic residues" evidence="1">
    <location>
        <begin position="611"/>
        <end position="621"/>
    </location>
</feature>
<organism evidence="2 3">
    <name type="scientific">Toxoplasma gondii GAB2-2007-GAL-DOM2</name>
    <dbReference type="NCBI Taxonomy" id="1130820"/>
    <lineage>
        <taxon>Eukaryota</taxon>
        <taxon>Sar</taxon>
        <taxon>Alveolata</taxon>
        <taxon>Apicomplexa</taxon>
        <taxon>Conoidasida</taxon>
        <taxon>Coccidia</taxon>
        <taxon>Eucoccidiorida</taxon>
        <taxon>Eimeriorina</taxon>
        <taxon>Sarcocystidae</taxon>
        <taxon>Toxoplasma</taxon>
    </lineage>
</organism>
<dbReference type="EMBL" id="AHZU02000416">
    <property type="protein sequence ID" value="KFG44644.1"/>
    <property type="molecule type" value="Genomic_DNA"/>
</dbReference>
<feature type="region of interest" description="Disordered" evidence="1">
    <location>
        <begin position="66"/>
        <end position="118"/>
    </location>
</feature>
<proteinExistence type="predicted"/>
<feature type="region of interest" description="Disordered" evidence="1">
    <location>
        <begin position="479"/>
        <end position="509"/>
    </location>
</feature>
<feature type="compositionally biased region" description="Low complexity" evidence="1">
    <location>
        <begin position="479"/>
        <end position="504"/>
    </location>
</feature>
<sequence>MDLSGTPFPAFTGREDDKRPSPTRSSGGEGRRRKVALGEETSSFGSSASAEDASLNRTMVPFVLRQSSTSSPACPVCSSSPLRVDGPTNADRAMRDSAHVASRASTPSPRPFLHSLLPSPSRNLSCPLPRDKSAEEALSLPTRLAVPRLSLHVGEFFEEYGAAVDKVSWRGFAANLRRSSPVDAVSAVADLSSASRSSSSSSCASASIPPVQPLSLRGVAFEYGHDVVSSRSEALLFPSFDEKEFLSRPTSVASSSVSPSSAASCAGPSFCSSPGLGVSVAESMSLPPNCGNAPGNSGDSDLLATLSSSQLHTGNRRTLSRDAERASLFSPCSLVRSASTSPRSAVSAGEGRSGDSCSKTWFYPLLRRGRPMYSSSLSVDHPRVPLSETSDTPFSSSLLPSSSHFPDNLLRPTVPSSLPLLASLSPLCFSTSLSPSVFLSPSSRLFVSPLRPLFCSSLSTSLFASSFLAPRGFYASSAASPTSSSSPPSSSSGPSPAPQGQPSAPRRKRGRGIRFFPAFPVHRCRGVSFTAPETGEKVCYGQFDEGAGILLVSPEVLDSMSLASRSPFFDGFVLRQMTPNVVQNQVHREVSAFLAAAAKLGKGDAASQTPGDKETGDKGDAGDGQEAKSAVGGTSSSRNRTNGKGLYVKKLSGSLTTPQLAAPILTELEQNGRCSVPVQFIEFKRGKEKDLNLCVGDCYWLGLKIPLQACNPFLLSRQEGMLEYYTGTPSVSPPEASGGTDGGLRNPQDGDRRRAAGGPGNNKGEAERDARMNADGGKEKSDKAREEDELWTPRGTLEDVGNHVMEMCKRAAEAVPSTVSSVAGKVQEAFPRSAEEAMDRGKGWVKFSHATYERLTTHAMSVGENLRVTIVEFWRSWTGPSKGGGGADGEPSM</sequence>
<feature type="compositionally biased region" description="Low complexity" evidence="1">
    <location>
        <begin position="389"/>
        <end position="399"/>
    </location>
</feature>
<dbReference type="Proteomes" id="UP000028837">
    <property type="component" value="Unassembled WGS sequence"/>
</dbReference>
<feature type="compositionally biased region" description="Low complexity" evidence="1">
    <location>
        <begin position="67"/>
        <end position="81"/>
    </location>
</feature>
<accession>A0A086KJS6</accession>
<feature type="region of interest" description="Disordered" evidence="1">
    <location>
        <begin position="726"/>
        <end position="797"/>
    </location>
</feature>
<comment type="caution">
    <text evidence="2">The sequence shown here is derived from an EMBL/GenBank/DDBJ whole genome shotgun (WGS) entry which is preliminary data.</text>
</comment>
<evidence type="ECO:0000313" key="3">
    <source>
        <dbReference type="Proteomes" id="UP000028837"/>
    </source>
</evidence>
<feature type="compositionally biased region" description="Polar residues" evidence="1">
    <location>
        <begin position="632"/>
        <end position="642"/>
    </location>
</feature>
<dbReference type="VEuPathDB" id="ToxoDB:TGDOM2_309920"/>
<feature type="region of interest" description="Disordered" evidence="1">
    <location>
        <begin position="375"/>
        <end position="399"/>
    </location>
</feature>
<reference evidence="2 3" key="1">
    <citation type="submission" date="2014-02" db="EMBL/GenBank/DDBJ databases">
        <authorList>
            <person name="Sibley D."/>
            <person name="Venepally P."/>
            <person name="Karamycheva S."/>
            <person name="Hadjithomas M."/>
            <person name="Khan A."/>
            <person name="Brunk B."/>
            <person name="Roos D."/>
            <person name="Caler E."/>
            <person name="Lorenzi H."/>
        </authorList>
    </citation>
    <scope>NUCLEOTIDE SEQUENCE [LARGE SCALE GENOMIC DNA]</scope>
    <source>
        <strain evidence="2 3">GAB2-2007-GAL-DOM2</strain>
    </source>
</reference>
<protein>
    <submittedName>
        <fullName evidence="2">Uncharacterized protein</fullName>
    </submittedName>
</protein>
<feature type="compositionally biased region" description="Basic and acidic residues" evidence="1">
    <location>
        <begin position="764"/>
        <end position="786"/>
    </location>
</feature>
<dbReference type="AlphaFoldDB" id="A0A086KJS6"/>
<dbReference type="OrthoDB" id="333587at2759"/>
<feature type="region of interest" description="Disordered" evidence="1">
    <location>
        <begin position="603"/>
        <end position="643"/>
    </location>
</feature>
<name>A0A086KJS6_TOXGO</name>
<evidence type="ECO:0000256" key="1">
    <source>
        <dbReference type="SAM" id="MobiDB-lite"/>
    </source>
</evidence>